<keyword evidence="2" id="KW-1185">Reference proteome</keyword>
<comment type="caution">
    <text evidence="1">The sequence shown here is derived from an EMBL/GenBank/DDBJ whole genome shotgun (WGS) entry which is preliminary data.</text>
</comment>
<dbReference type="EMBL" id="JAMZIH010005353">
    <property type="protein sequence ID" value="KAJ1675344.1"/>
    <property type="molecule type" value="Genomic_DNA"/>
</dbReference>
<organism evidence="1 2">
    <name type="scientific">Spiromyces aspiralis</name>
    <dbReference type="NCBI Taxonomy" id="68401"/>
    <lineage>
        <taxon>Eukaryota</taxon>
        <taxon>Fungi</taxon>
        <taxon>Fungi incertae sedis</taxon>
        <taxon>Zoopagomycota</taxon>
        <taxon>Kickxellomycotina</taxon>
        <taxon>Kickxellomycetes</taxon>
        <taxon>Kickxellales</taxon>
        <taxon>Kickxellaceae</taxon>
        <taxon>Spiromyces</taxon>
    </lineage>
</organism>
<dbReference type="Proteomes" id="UP001145114">
    <property type="component" value="Unassembled WGS sequence"/>
</dbReference>
<evidence type="ECO:0000313" key="2">
    <source>
        <dbReference type="Proteomes" id="UP001145114"/>
    </source>
</evidence>
<accession>A0ACC1HFK6</accession>
<sequence length="542" mass="59586">MDRSSPGKFNDRILNFRDIGKSFYRLRCICRIGESAGSGRSDRKMAETTDLLAPCLLFRSAELTHANTDDIQELFNTYGIHTIIDLRSELETEATGELAHCYPAASILNFDPSDLMFSEGLFSNRSSVDIDSEAAAIARASSSEGRRSKAGSTKKRRFRHARKEGQWAGHDSGHTAGDARSISSSSEGGNMAAATPVPPIAATAATTSSGSDSTTTPTSSLLLSSSDSSDISDEEDSGSISVLELPSDLSDLETTKPLGGAGNKGERGMEVGPKLARMLQQRLSVDQSVYGGRARDEWLPKDAHHSMHQGRWHHRTRRRRFRINLIGSKYRWHGVWSECPLHLKMRALYTMAIHGKREASYLIAQNVVGPRGLLRLYQDIIDYSQDELRQVMMIFSHPRRYPILVHCTHGKDRTGIVVALVSSLAGISDELIALDYSLSQLNLLPIRERMEKVDMGASGLPSEFCDSPASVMMGLLDYIGQRYGGVRQYLLGIGMTDKQLDTIVMCLRGVHPQLPTVAYSEAPQGTCAHAQSTSMDDEADEE</sequence>
<evidence type="ECO:0000313" key="1">
    <source>
        <dbReference type="EMBL" id="KAJ1675344.1"/>
    </source>
</evidence>
<proteinExistence type="predicted"/>
<name>A0ACC1HFK6_9FUNG</name>
<reference evidence="1" key="1">
    <citation type="submission" date="2022-06" db="EMBL/GenBank/DDBJ databases">
        <title>Phylogenomic reconstructions and comparative analyses of Kickxellomycotina fungi.</title>
        <authorList>
            <person name="Reynolds N.K."/>
            <person name="Stajich J.E."/>
            <person name="Barry K."/>
            <person name="Grigoriev I.V."/>
            <person name="Crous P."/>
            <person name="Smith M.E."/>
        </authorList>
    </citation>
    <scope>NUCLEOTIDE SEQUENCE</scope>
    <source>
        <strain evidence="1">RSA 2271</strain>
    </source>
</reference>
<gene>
    <name evidence="1" type="ORF">EV182_001454</name>
</gene>
<protein>
    <submittedName>
        <fullName evidence="1">Uncharacterized protein</fullName>
    </submittedName>
</protein>